<comment type="caution">
    <text evidence="2">The sequence shown here is derived from an EMBL/GenBank/DDBJ whole genome shotgun (WGS) entry which is preliminary data.</text>
</comment>
<evidence type="ECO:0000259" key="1">
    <source>
        <dbReference type="Pfam" id="PF01248"/>
    </source>
</evidence>
<dbReference type="SUPFAM" id="SSF55315">
    <property type="entry name" value="L30e-like"/>
    <property type="match status" value="1"/>
</dbReference>
<keyword evidence="3" id="KW-1185">Reference proteome</keyword>
<dbReference type="InterPro" id="IPR029064">
    <property type="entry name" value="Ribosomal_eL30-like_sf"/>
</dbReference>
<proteinExistence type="predicted"/>
<dbReference type="RefSeq" id="WP_202747533.1">
    <property type="nucleotide sequence ID" value="NZ_JAESWC010000002.1"/>
</dbReference>
<dbReference type="Proteomes" id="UP000632377">
    <property type="component" value="Unassembled WGS sequence"/>
</dbReference>
<protein>
    <submittedName>
        <fullName evidence="2">Ribosomal L7Ae/L30e/S12e/Gadd45 family protein</fullName>
    </submittedName>
</protein>
<sequence>MRDKFLQFLGLTKKSGNLVEGYNKCEDILKRNKLFLIILSSDCSENTSDKFIRYCNNYKIPYIQAYTKEDLAIPLGKPEINVLGVTNEQMSKKLLELWNQ</sequence>
<dbReference type="NCBIfam" id="NF004078">
    <property type="entry name" value="PRK05583.1"/>
    <property type="match status" value="1"/>
</dbReference>
<accession>A0ABS1T961</accession>
<gene>
    <name evidence="2" type="ORF">JK636_03880</name>
</gene>
<evidence type="ECO:0000313" key="2">
    <source>
        <dbReference type="EMBL" id="MBL4934894.1"/>
    </source>
</evidence>
<evidence type="ECO:0000313" key="3">
    <source>
        <dbReference type="Proteomes" id="UP000632377"/>
    </source>
</evidence>
<dbReference type="InterPro" id="IPR004038">
    <property type="entry name" value="Ribosomal_eL8/eL30/eS12/Gad45"/>
</dbReference>
<name>A0ABS1T961_9CLOT</name>
<dbReference type="Pfam" id="PF01248">
    <property type="entry name" value="Ribosomal_L7Ae"/>
    <property type="match status" value="1"/>
</dbReference>
<organism evidence="2 3">
    <name type="scientific">Clostridium rhizosphaerae</name>
    <dbReference type="NCBI Taxonomy" id="2803861"/>
    <lineage>
        <taxon>Bacteria</taxon>
        <taxon>Bacillati</taxon>
        <taxon>Bacillota</taxon>
        <taxon>Clostridia</taxon>
        <taxon>Eubacteriales</taxon>
        <taxon>Clostridiaceae</taxon>
        <taxon>Clostridium</taxon>
    </lineage>
</organism>
<dbReference type="Gene3D" id="3.30.1330.30">
    <property type="match status" value="1"/>
</dbReference>
<dbReference type="EMBL" id="JAESWC010000002">
    <property type="protein sequence ID" value="MBL4934894.1"/>
    <property type="molecule type" value="Genomic_DNA"/>
</dbReference>
<feature type="domain" description="Ribosomal protein eL8/eL30/eS12/Gadd45" evidence="1">
    <location>
        <begin position="6"/>
        <end position="94"/>
    </location>
</feature>
<reference evidence="2 3" key="1">
    <citation type="submission" date="2021-01" db="EMBL/GenBank/DDBJ databases">
        <title>Genome public.</title>
        <authorList>
            <person name="Liu C."/>
            <person name="Sun Q."/>
        </authorList>
    </citation>
    <scope>NUCLEOTIDE SEQUENCE [LARGE SCALE GENOMIC DNA]</scope>
    <source>
        <strain evidence="2 3">YIM B02515</strain>
    </source>
</reference>